<reference evidence="2" key="2">
    <citation type="journal article" date="2021" name="Genome Biol. Evol.">
        <title>Developing a high-quality reference genome for a parasitic bivalve with doubly uniparental inheritance (Bivalvia: Unionida).</title>
        <authorList>
            <person name="Smith C.H."/>
        </authorList>
    </citation>
    <scope>NUCLEOTIDE SEQUENCE</scope>
    <source>
        <strain evidence="2">CHS0354</strain>
        <tissue evidence="2">Mantle</tissue>
    </source>
</reference>
<dbReference type="PANTHER" id="PTHR33769">
    <property type="entry name" value="TESTIS-EXPRESSED PROTEIN 26 ISOFORM X3"/>
    <property type="match status" value="1"/>
</dbReference>
<reference evidence="2" key="1">
    <citation type="journal article" date="2021" name="Genome Biol. Evol.">
        <title>A High-Quality Reference Genome for a Parasitic Bivalve with Doubly Uniparental Inheritance (Bivalvia: Unionida).</title>
        <authorList>
            <person name="Smith C.H."/>
        </authorList>
    </citation>
    <scope>NUCLEOTIDE SEQUENCE</scope>
    <source>
        <strain evidence="2">CHS0354</strain>
    </source>
</reference>
<dbReference type="EMBL" id="JAEAOA010002325">
    <property type="protein sequence ID" value="KAK3610127.1"/>
    <property type="molecule type" value="Genomic_DNA"/>
</dbReference>
<dbReference type="AlphaFoldDB" id="A0AAE0WE09"/>
<proteinExistence type="predicted"/>
<feature type="region of interest" description="Disordered" evidence="1">
    <location>
        <begin position="342"/>
        <end position="402"/>
    </location>
</feature>
<sequence length="412" mass="46312">MATDVLGPSYEMSYVNTDTRLGDDVLGPMFGDDLEQYYDKAVTTEDRAKCLELLTSLKLGGEVRDHAVQRPHTAIGTVTDGDHSKNPFSVYQTTYNKDYPLKYPQADHAMRPMTSNGIAQTRHNRIEATTYDEAFNGKIHRPSTPVRAGSSSGTRCNNPHPSQTFMVWKFPKKGYTEHPSSKWSEELTNDKMNQMYKRLCQSTYQSDYLAIPQGFQVKSAFSQEPDWKENIPYTLDSVKRFSYQRPEHLQALQLPTTRYGSNKKKMIPASGTIPTASSRYMNVRSRTTYDRHFNDNAGPVVEQIREISRKLGADALKKYYESATGQDKETIGKLLQAYRGYSVPTPFPPPSQAPPRPPARPPSRPPSRISNAKPLTPASTPVSTPYIPSPPPRAPSSNDDIVHTYSPPCFFT</sequence>
<keyword evidence="3" id="KW-1185">Reference proteome</keyword>
<organism evidence="2 3">
    <name type="scientific">Potamilus streckersoni</name>
    <dbReference type="NCBI Taxonomy" id="2493646"/>
    <lineage>
        <taxon>Eukaryota</taxon>
        <taxon>Metazoa</taxon>
        <taxon>Spiralia</taxon>
        <taxon>Lophotrochozoa</taxon>
        <taxon>Mollusca</taxon>
        <taxon>Bivalvia</taxon>
        <taxon>Autobranchia</taxon>
        <taxon>Heteroconchia</taxon>
        <taxon>Palaeoheterodonta</taxon>
        <taxon>Unionida</taxon>
        <taxon>Unionoidea</taxon>
        <taxon>Unionidae</taxon>
        <taxon>Ambleminae</taxon>
        <taxon>Lampsilini</taxon>
        <taxon>Potamilus</taxon>
    </lineage>
</organism>
<accession>A0AAE0WE09</accession>
<evidence type="ECO:0000313" key="2">
    <source>
        <dbReference type="EMBL" id="KAK3610127.1"/>
    </source>
</evidence>
<dbReference type="InterPro" id="IPR043460">
    <property type="entry name" value="MEDAG/TEX26"/>
</dbReference>
<name>A0AAE0WE09_9BIVA</name>
<dbReference type="GO" id="GO:0005737">
    <property type="term" value="C:cytoplasm"/>
    <property type="evidence" value="ECO:0007669"/>
    <property type="project" value="TreeGrafter"/>
</dbReference>
<evidence type="ECO:0000256" key="1">
    <source>
        <dbReference type="SAM" id="MobiDB-lite"/>
    </source>
</evidence>
<evidence type="ECO:0008006" key="4">
    <source>
        <dbReference type="Google" id="ProtNLM"/>
    </source>
</evidence>
<dbReference type="PANTHER" id="PTHR33769:SF2">
    <property type="entry name" value="TESTIS-EXPRESSED PROTEIN 26"/>
    <property type="match status" value="1"/>
</dbReference>
<dbReference type="Proteomes" id="UP001195483">
    <property type="component" value="Unassembled WGS sequence"/>
</dbReference>
<comment type="caution">
    <text evidence="2">The sequence shown here is derived from an EMBL/GenBank/DDBJ whole genome shotgun (WGS) entry which is preliminary data.</text>
</comment>
<evidence type="ECO:0000313" key="3">
    <source>
        <dbReference type="Proteomes" id="UP001195483"/>
    </source>
</evidence>
<gene>
    <name evidence="2" type="ORF">CHS0354_039908</name>
</gene>
<reference evidence="2" key="3">
    <citation type="submission" date="2023-05" db="EMBL/GenBank/DDBJ databases">
        <authorList>
            <person name="Smith C.H."/>
        </authorList>
    </citation>
    <scope>NUCLEOTIDE SEQUENCE</scope>
    <source>
        <strain evidence="2">CHS0354</strain>
        <tissue evidence="2">Mantle</tissue>
    </source>
</reference>
<feature type="compositionally biased region" description="Pro residues" evidence="1">
    <location>
        <begin position="345"/>
        <end position="365"/>
    </location>
</feature>
<feature type="compositionally biased region" description="Polar residues" evidence="1">
    <location>
        <begin position="149"/>
        <end position="158"/>
    </location>
</feature>
<feature type="region of interest" description="Disordered" evidence="1">
    <location>
        <begin position="137"/>
        <end position="158"/>
    </location>
</feature>
<protein>
    <recommendedName>
        <fullName evidence="4">Testis-expressed protein 26</fullName>
    </recommendedName>
</protein>